<dbReference type="InterPro" id="IPR007159">
    <property type="entry name" value="SpoVT-AbrB_dom"/>
</dbReference>
<evidence type="ECO:0000259" key="2">
    <source>
        <dbReference type="PROSITE" id="PS51740"/>
    </source>
</evidence>
<dbReference type="OrthoDB" id="8450707at2"/>
<dbReference type="Proteomes" id="UP000002417">
    <property type="component" value="Chromosome"/>
</dbReference>
<organism evidence="3 4">
    <name type="scientific">Xanthobacter autotrophicus (strain ATCC BAA-1158 / Py2)</name>
    <dbReference type="NCBI Taxonomy" id="78245"/>
    <lineage>
        <taxon>Bacteria</taxon>
        <taxon>Pseudomonadati</taxon>
        <taxon>Pseudomonadota</taxon>
        <taxon>Alphaproteobacteria</taxon>
        <taxon>Hyphomicrobiales</taxon>
        <taxon>Xanthobacteraceae</taxon>
        <taxon>Xanthobacter</taxon>
    </lineage>
</organism>
<reference evidence="3 4" key="1">
    <citation type="submission" date="2007-07" db="EMBL/GenBank/DDBJ databases">
        <title>Complete sequence of chromosome of Xanthobacter autotrophicus Py2.</title>
        <authorList>
            <consortium name="US DOE Joint Genome Institute"/>
            <person name="Copeland A."/>
            <person name="Lucas S."/>
            <person name="Lapidus A."/>
            <person name="Barry K."/>
            <person name="Glavina del Rio T."/>
            <person name="Hammon N."/>
            <person name="Israni S."/>
            <person name="Dalin E."/>
            <person name="Tice H."/>
            <person name="Pitluck S."/>
            <person name="Sims D."/>
            <person name="Brettin T."/>
            <person name="Bruce D."/>
            <person name="Detter J.C."/>
            <person name="Han C."/>
            <person name="Tapia R."/>
            <person name="Brainard J."/>
            <person name="Schmutz J."/>
            <person name="Larimer F."/>
            <person name="Land M."/>
            <person name="Hauser L."/>
            <person name="Kyrpides N."/>
            <person name="Kim E."/>
            <person name="Ensigns S.A."/>
            <person name="Richardson P."/>
        </authorList>
    </citation>
    <scope>NUCLEOTIDE SEQUENCE [LARGE SCALE GENOMIC DNA]</scope>
    <source>
        <strain evidence="4">ATCC BAA-1158 / Py2</strain>
    </source>
</reference>
<evidence type="ECO:0000313" key="4">
    <source>
        <dbReference type="Proteomes" id="UP000002417"/>
    </source>
</evidence>
<dbReference type="HOGENOM" id="CLU_1618355_0_0_5"/>
<dbReference type="SUPFAM" id="SSF89447">
    <property type="entry name" value="AbrB/MazE/MraZ-like"/>
    <property type="match status" value="1"/>
</dbReference>
<dbReference type="InterPro" id="IPR037914">
    <property type="entry name" value="SpoVT-AbrB_sf"/>
</dbReference>
<name>A7IHJ9_XANP2</name>
<dbReference type="KEGG" id="xau:Xaut_2249"/>
<dbReference type="PROSITE" id="PS51740">
    <property type="entry name" value="SPOVT_ABRB"/>
    <property type="match status" value="1"/>
</dbReference>
<evidence type="ECO:0000256" key="1">
    <source>
        <dbReference type="PROSITE-ProRule" id="PRU01076"/>
    </source>
</evidence>
<evidence type="ECO:0000313" key="3">
    <source>
        <dbReference type="EMBL" id="ABS67492.1"/>
    </source>
</evidence>
<sequence length="164" mass="18270">MKAGRPPSWNPVAHLNSEVWTDVLTLASKARVTFPPAIRQRLPWLRGGAKYLLAVSEPGRRAELLPWDPTGQQAIERVRAAIDAAEAPERDDLALAAMDRFVRLSLDDAGRTTLSAPLASHLDTEVDQRVRVVVRGPRLWLWSERRWEAGRAARIAILANAERG</sequence>
<dbReference type="AlphaFoldDB" id="A7IHJ9"/>
<dbReference type="EMBL" id="CP000781">
    <property type="protein sequence ID" value="ABS67492.1"/>
    <property type="molecule type" value="Genomic_DNA"/>
</dbReference>
<keyword evidence="1" id="KW-0238">DNA-binding</keyword>
<dbReference type="GO" id="GO:0003677">
    <property type="term" value="F:DNA binding"/>
    <property type="evidence" value="ECO:0007669"/>
    <property type="project" value="UniProtKB-UniRule"/>
</dbReference>
<dbReference type="InterPro" id="IPR038619">
    <property type="entry name" value="MraZ_sf"/>
</dbReference>
<keyword evidence="4" id="KW-1185">Reference proteome</keyword>
<feature type="domain" description="SpoVT-AbrB" evidence="2">
    <location>
        <begin position="101"/>
        <end position="146"/>
    </location>
</feature>
<proteinExistence type="predicted"/>
<dbReference type="eggNOG" id="COG2001">
    <property type="taxonomic scope" value="Bacteria"/>
</dbReference>
<dbReference type="STRING" id="78245.Xaut_2249"/>
<gene>
    <name evidence="3" type="ordered locus">Xaut_2249</name>
</gene>
<dbReference type="Gene3D" id="3.40.1550.20">
    <property type="entry name" value="Transcriptional regulator MraZ domain"/>
    <property type="match status" value="1"/>
</dbReference>
<accession>A7IHJ9</accession>
<protein>
    <recommendedName>
        <fullName evidence="2">SpoVT-AbrB domain-containing protein</fullName>
    </recommendedName>
</protein>